<keyword evidence="13" id="KW-1185">Reference proteome</keyword>
<keyword evidence="5" id="KW-0677">Repeat</keyword>
<keyword evidence="4 9" id="KW-0812">Transmembrane</keyword>
<dbReference type="PROSITE" id="PS50920">
    <property type="entry name" value="SOLCAR"/>
    <property type="match status" value="1"/>
</dbReference>
<feature type="non-terminal residue" evidence="12">
    <location>
        <position position="1"/>
    </location>
</feature>
<evidence type="ECO:0000256" key="4">
    <source>
        <dbReference type="ARBA" id="ARBA00022692"/>
    </source>
</evidence>
<dbReference type="InterPro" id="IPR023395">
    <property type="entry name" value="MCP_dom_sf"/>
</dbReference>
<dbReference type="PANTHER" id="PTHR45624">
    <property type="entry name" value="MITOCHONDRIAL BASIC AMINO ACIDS TRANSPORTER-RELATED"/>
    <property type="match status" value="1"/>
</dbReference>
<dbReference type="AlphaFoldDB" id="A0A4P9W0D9"/>
<dbReference type="GO" id="GO:1902603">
    <property type="term" value="P:carnitine transmembrane transport"/>
    <property type="evidence" value="ECO:0007669"/>
    <property type="project" value="TreeGrafter"/>
</dbReference>
<dbReference type="Pfam" id="PF00153">
    <property type="entry name" value="Mito_carr"/>
    <property type="match status" value="1"/>
</dbReference>
<feature type="non-terminal residue" evidence="12">
    <location>
        <position position="89"/>
    </location>
</feature>
<keyword evidence="6 11" id="KW-1133">Transmembrane helix</keyword>
<evidence type="ECO:0000256" key="2">
    <source>
        <dbReference type="ARBA" id="ARBA00006375"/>
    </source>
</evidence>
<keyword evidence="8 9" id="KW-0472">Membrane</keyword>
<comment type="similarity">
    <text evidence="2 10">Belongs to the mitochondrial carrier (TC 2.A.29) family.</text>
</comment>
<accession>A0A4P9W0D9</accession>
<dbReference type="SUPFAM" id="SSF103506">
    <property type="entry name" value="Mitochondrial carrier"/>
    <property type="match status" value="1"/>
</dbReference>
<keyword evidence="7" id="KW-0496">Mitochondrion</keyword>
<dbReference type="OrthoDB" id="14252at2759"/>
<evidence type="ECO:0000256" key="9">
    <source>
        <dbReference type="PROSITE-ProRule" id="PRU00282"/>
    </source>
</evidence>
<dbReference type="InterPro" id="IPR050567">
    <property type="entry name" value="Mitochondrial_Carrier"/>
</dbReference>
<evidence type="ECO:0000313" key="12">
    <source>
        <dbReference type="EMBL" id="RKO84563.1"/>
    </source>
</evidence>
<evidence type="ECO:0000256" key="5">
    <source>
        <dbReference type="ARBA" id="ARBA00022737"/>
    </source>
</evidence>
<proteinExistence type="inferred from homology"/>
<feature type="repeat" description="Solcar" evidence="9">
    <location>
        <begin position="12"/>
        <end position="89"/>
    </location>
</feature>
<evidence type="ECO:0000256" key="10">
    <source>
        <dbReference type="RuleBase" id="RU000488"/>
    </source>
</evidence>
<dbReference type="Proteomes" id="UP000269721">
    <property type="component" value="Unassembled WGS sequence"/>
</dbReference>
<dbReference type="Gene3D" id="1.50.40.10">
    <property type="entry name" value="Mitochondrial carrier domain"/>
    <property type="match status" value="1"/>
</dbReference>
<comment type="subcellular location">
    <subcellularLocation>
        <location evidence="1">Mitochondrion membrane</location>
        <topology evidence="1">Multi-pass membrane protein</topology>
    </subcellularLocation>
</comment>
<dbReference type="GO" id="GO:0015227">
    <property type="term" value="F:O-acyl-L-carnitine transmembrane transporter activity"/>
    <property type="evidence" value="ECO:0007669"/>
    <property type="project" value="TreeGrafter"/>
</dbReference>
<sequence length="89" mass="9577">PTMAGDKPEPQMDNAKSVISGGFAGIASVLVGHPFDTLKVRLQTSNEYKGIADCFKQTIKRDGPLGLYKGMMSPLIGITPMFALSFWVS</sequence>
<evidence type="ECO:0000256" key="7">
    <source>
        <dbReference type="ARBA" id="ARBA00023128"/>
    </source>
</evidence>
<gene>
    <name evidence="12" type="ORF">BDK51DRAFT_3784</name>
</gene>
<evidence type="ECO:0000256" key="8">
    <source>
        <dbReference type="ARBA" id="ARBA00023136"/>
    </source>
</evidence>
<reference evidence="13" key="1">
    <citation type="journal article" date="2018" name="Nat. Microbiol.">
        <title>Leveraging single-cell genomics to expand the fungal tree of life.</title>
        <authorList>
            <person name="Ahrendt S.R."/>
            <person name="Quandt C.A."/>
            <person name="Ciobanu D."/>
            <person name="Clum A."/>
            <person name="Salamov A."/>
            <person name="Andreopoulos B."/>
            <person name="Cheng J.F."/>
            <person name="Woyke T."/>
            <person name="Pelin A."/>
            <person name="Henrissat B."/>
            <person name="Reynolds N.K."/>
            <person name="Benny G.L."/>
            <person name="Smith M.E."/>
            <person name="James T.Y."/>
            <person name="Grigoriev I.V."/>
        </authorList>
    </citation>
    <scope>NUCLEOTIDE SEQUENCE [LARGE SCALE GENOMIC DNA]</scope>
</reference>
<keyword evidence="3 10" id="KW-0813">Transport</keyword>
<evidence type="ECO:0000256" key="6">
    <source>
        <dbReference type="ARBA" id="ARBA00022989"/>
    </source>
</evidence>
<evidence type="ECO:0000256" key="11">
    <source>
        <dbReference type="SAM" id="Phobius"/>
    </source>
</evidence>
<dbReference type="PANTHER" id="PTHR45624:SF4">
    <property type="entry name" value="CONGESTED-LIKE TRACHEA PROTEIN-RELATED"/>
    <property type="match status" value="1"/>
</dbReference>
<evidence type="ECO:0000256" key="3">
    <source>
        <dbReference type="ARBA" id="ARBA00022448"/>
    </source>
</evidence>
<dbReference type="EMBL" id="KZ999966">
    <property type="protein sequence ID" value="RKO84563.1"/>
    <property type="molecule type" value="Genomic_DNA"/>
</dbReference>
<dbReference type="GO" id="GO:0006839">
    <property type="term" value="P:mitochondrial transport"/>
    <property type="evidence" value="ECO:0007669"/>
    <property type="project" value="TreeGrafter"/>
</dbReference>
<dbReference type="InterPro" id="IPR018108">
    <property type="entry name" value="MCP_transmembrane"/>
</dbReference>
<evidence type="ECO:0000313" key="13">
    <source>
        <dbReference type="Proteomes" id="UP000269721"/>
    </source>
</evidence>
<evidence type="ECO:0000256" key="1">
    <source>
        <dbReference type="ARBA" id="ARBA00004225"/>
    </source>
</evidence>
<feature type="transmembrane region" description="Helical" evidence="11">
    <location>
        <begin position="66"/>
        <end position="88"/>
    </location>
</feature>
<protein>
    <submittedName>
        <fullName evidence="12">Mitochondrial carrier domain-containing protein</fullName>
    </submittedName>
</protein>
<dbReference type="GO" id="GO:0031966">
    <property type="term" value="C:mitochondrial membrane"/>
    <property type="evidence" value="ECO:0007669"/>
    <property type="project" value="UniProtKB-SubCell"/>
</dbReference>
<organism evidence="12 13">
    <name type="scientific">Blyttiomyces helicus</name>
    <dbReference type="NCBI Taxonomy" id="388810"/>
    <lineage>
        <taxon>Eukaryota</taxon>
        <taxon>Fungi</taxon>
        <taxon>Fungi incertae sedis</taxon>
        <taxon>Chytridiomycota</taxon>
        <taxon>Chytridiomycota incertae sedis</taxon>
        <taxon>Chytridiomycetes</taxon>
        <taxon>Chytridiomycetes incertae sedis</taxon>
        <taxon>Blyttiomyces</taxon>
    </lineage>
</organism>
<name>A0A4P9W0D9_9FUNG</name>